<dbReference type="InterPro" id="IPR021903">
    <property type="entry name" value="DUF3515"/>
</dbReference>
<sequence>MKSSHRPVGLLAPAVVLLLAVTGCSSGAGAPVPVPDPPAAEAALCRALARELPETVAGQERSDPSPDSELTAGWGDGAIVLRCGVPRPEKMSDPQSQGIDANGVNWMLERPEGSGPRFTSVYRKTYVEVSLDARYANDAGPLVDLAAPVARAIPCALSEECSESDAPGAAS</sequence>
<dbReference type="Proteomes" id="UP000644020">
    <property type="component" value="Unassembled WGS sequence"/>
</dbReference>
<name>A0A918T676_9ACTN</name>
<comment type="caution">
    <text evidence="3">The sequence shown here is derived from an EMBL/GenBank/DDBJ whole genome shotgun (WGS) entry which is preliminary data.</text>
</comment>
<feature type="chain" id="PRO_5038821044" description="DUF3515 domain-containing protein" evidence="2">
    <location>
        <begin position="31"/>
        <end position="171"/>
    </location>
</feature>
<feature type="region of interest" description="Disordered" evidence="1">
    <location>
        <begin position="54"/>
        <end position="73"/>
    </location>
</feature>
<dbReference type="AlphaFoldDB" id="A0A918T676"/>
<evidence type="ECO:0000256" key="1">
    <source>
        <dbReference type="SAM" id="MobiDB-lite"/>
    </source>
</evidence>
<evidence type="ECO:0008006" key="5">
    <source>
        <dbReference type="Google" id="ProtNLM"/>
    </source>
</evidence>
<dbReference type="RefSeq" id="WP_189981146.1">
    <property type="nucleotide sequence ID" value="NZ_BMUL01000014.1"/>
</dbReference>
<reference evidence="3" key="2">
    <citation type="submission" date="2020-09" db="EMBL/GenBank/DDBJ databases">
        <authorList>
            <person name="Sun Q."/>
            <person name="Ohkuma M."/>
        </authorList>
    </citation>
    <scope>NUCLEOTIDE SEQUENCE</scope>
    <source>
        <strain evidence="3">JCM 4518</strain>
    </source>
</reference>
<evidence type="ECO:0000256" key="2">
    <source>
        <dbReference type="SAM" id="SignalP"/>
    </source>
</evidence>
<evidence type="ECO:0000313" key="4">
    <source>
        <dbReference type="Proteomes" id="UP000644020"/>
    </source>
</evidence>
<reference evidence="3" key="1">
    <citation type="journal article" date="2014" name="Int. J. Syst. Evol. Microbiol.">
        <title>Complete genome sequence of Corynebacterium casei LMG S-19264T (=DSM 44701T), isolated from a smear-ripened cheese.</title>
        <authorList>
            <consortium name="US DOE Joint Genome Institute (JGI-PGF)"/>
            <person name="Walter F."/>
            <person name="Albersmeier A."/>
            <person name="Kalinowski J."/>
            <person name="Ruckert C."/>
        </authorList>
    </citation>
    <scope>NUCLEOTIDE SEQUENCE</scope>
    <source>
        <strain evidence="3">JCM 4518</strain>
    </source>
</reference>
<organism evidence="3 4">
    <name type="scientific">Streptomyces termitum</name>
    <dbReference type="NCBI Taxonomy" id="67368"/>
    <lineage>
        <taxon>Bacteria</taxon>
        <taxon>Bacillati</taxon>
        <taxon>Actinomycetota</taxon>
        <taxon>Actinomycetes</taxon>
        <taxon>Kitasatosporales</taxon>
        <taxon>Streptomycetaceae</taxon>
        <taxon>Streptomyces</taxon>
    </lineage>
</organism>
<dbReference type="PROSITE" id="PS51257">
    <property type="entry name" value="PROKAR_LIPOPROTEIN"/>
    <property type="match status" value="1"/>
</dbReference>
<protein>
    <recommendedName>
        <fullName evidence="5">DUF3515 domain-containing protein</fullName>
    </recommendedName>
</protein>
<dbReference type="EMBL" id="BMUL01000014">
    <property type="protein sequence ID" value="GHB00225.1"/>
    <property type="molecule type" value="Genomic_DNA"/>
</dbReference>
<proteinExistence type="predicted"/>
<keyword evidence="4" id="KW-1185">Reference proteome</keyword>
<dbReference type="Pfam" id="PF12028">
    <property type="entry name" value="DUF3515"/>
    <property type="match status" value="1"/>
</dbReference>
<gene>
    <name evidence="3" type="ORF">GCM10010305_49500</name>
</gene>
<keyword evidence="2" id="KW-0732">Signal</keyword>
<accession>A0A918T676</accession>
<evidence type="ECO:0000313" key="3">
    <source>
        <dbReference type="EMBL" id="GHB00225.1"/>
    </source>
</evidence>
<feature type="signal peptide" evidence="2">
    <location>
        <begin position="1"/>
        <end position="30"/>
    </location>
</feature>